<keyword evidence="1" id="KW-0472">Membrane</keyword>
<name>A0A368ZDS3_9FLAO</name>
<dbReference type="PANTHER" id="PTHR30273">
    <property type="entry name" value="PERIPLASMIC SIGNAL SENSOR AND SIGMA FACTOR ACTIVATOR FECR-RELATED"/>
    <property type="match status" value="1"/>
</dbReference>
<evidence type="ECO:0000259" key="3">
    <source>
        <dbReference type="Pfam" id="PF16344"/>
    </source>
</evidence>
<proteinExistence type="predicted"/>
<comment type="caution">
    <text evidence="4">The sequence shown here is derived from an EMBL/GenBank/DDBJ whole genome shotgun (WGS) entry which is preliminary data.</text>
</comment>
<dbReference type="RefSeq" id="WP_114310939.1">
    <property type="nucleotide sequence ID" value="NZ_QPJO01000006.1"/>
</dbReference>
<evidence type="ECO:0000313" key="4">
    <source>
        <dbReference type="EMBL" id="RCW90041.1"/>
    </source>
</evidence>
<dbReference type="EMBL" id="QPJO01000006">
    <property type="protein sequence ID" value="RCW90041.1"/>
    <property type="molecule type" value="Genomic_DNA"/>
</dbReference>
<dbReference type="AlphaFoldDB" id="A0A368ZDS3"/>
<dbReference type="InterPro" id="IPR032508">
    <property type="entry name" value="FecR_C"/>
</dbReference>
<keyword evidence="1" id="KW-0812">Transmembrane</keyword>
<accession>A0A368ZDS3</accession>
<dbReference type="PANTHER" id="PTHR30273:SF2">
    <property type="entry name" value="PROTEIN FECR"/>
    <property type="match status" value="1"/>
</dbReference>
<feature type="transmembrane region" description="Helical" evidence="1">
    <location>
        <begin position="76"/>
        <end position="95"/>
    </location>
</feature>
<dbReference type="Proteomes" id="UP000253436">
    <property type="component" value="Unassembled WGS sequence"/>
</dbReference>
<dbReference type="InterPro" id="IPR006860">
    <property type="entry name" value="FecR"/>
</dbReference>
<dbReference type="Pfam" id="PF16344">
    <property type="entry name" value="FecR_C"/>
    <property type="match status" value="1"/>
</dbReference>
<evidence type="ECO:0000256" key="1">
    <source>
        <dbReference type="SAM" id="Phobius"/>
    </source>
</evidence>
<dbReference type="Gene3D" id="3.55.50.30">
    <property type="match status" value="1"/>
</dbReference>
<protein>
    <submittedName>
        <fullName evidence="4">FecR family protein</fullName>
    </submittedName>
</protein>
<evidence type="ECO:0000259" key="2">
    <source>
        <dbReference type="Pfam" id="PF04773"/>
    </source>
</evidence>
<keyword evidence="5" id="KW-1185">Reference proteome</keyword>
<evidence type="ECO:0000313" key="5">
    <source>
        <dbReference type="Proteomes" id="UP000253436"/>
    </source>
</evidence>
<feature type="domain" description="FecR protein" evidence="2">
    <location>
        <begin position="102"/>
        <end position="191"/>
    </location>
</feature>
<reference evidence="4 5" key="1">
    <citation type="submission" date="2018-07" db="EMBL/GenBank/DDBJ databases">
        <title>Genomic Encyclopedia of Type Strains, Phase III (KMG-III): the genomes of soil and plant-associated and newly described type strains.</title>
        <authorList>
            <person name="Whitman W."/>
        </authorList>
    </citation>
    <scope>NUCLEOTIDE SEQUENCE [LARGE SCALE GENOMIC DNA]</scope>
    <source>
        <strain evidence="4 5">CECT 7958</strain>
    </source>
</reference>
<keyword evidence="1" id="KW-1133">Transmembrane helix</keyword>
<gene>
    <name evidence="4" type="ORF">DFQ08_106148</name>
</gene>
<dbReference type="OrthoDB" id="1097347at2"/>
<dbReference type="PIRSF" id="PIRSF018266">
    <property type="entry name" value="FecR"/>
    <property type="match status" value="1"/>
</dbReference>
<dbReference type="InterPro" id="IPR012373">
    <property type="entry name" value="Ferrdict_sens_TM"/>
</dbReference>
<feature type="domain" description="Protein FecR C-terminal" evidence="3">
    <location>
        <begin position="234"/>
        <end position="297"/>
    </location>
</feature>
<dbReference type="Pfam" id="PF04773">
    <property type="entry name" value="FecR"/>
    <property type="match status" value="1"/>
</dbReference>
<organism evidence="4 5">
    <name type="scientific">Winogradskyella arenosi</name>
    <dbReference type="NCBI Taxonomy" id="533325"/>
    <lineage>
        <taxon>Bacteria</taxon>
        <taxon>Pseudomonadati</taxon>
        <taxon>Bacteroidota</taxon>
        <taxon>Flavobacteriia</taxon>
        <taxon>Flavobacteriales</taxon>
        <taxon>Flavobacteriaceae</taxon>
        <taxon>Winogradskyella</taxon>
    </lineage>
</organism>
<sequence length="305" mass="34759">MTKERDILKWFNDEISSEEIKRLYPDEDFSVLEKSRFYTKQFSLPELDEEKALADFKARQKQNKPSKVVSLTFKTFFKVAAVLVVMLGLSYALFFNDASVSYSTEIAQTETFNLPDDSEVILNAKSELRFNKKTWASNRNLNLDGEAFFKVTQGKTFTVETSAGAVQVLGTEFNVKEREDYFEVTCYEGSVSVTHNTKKTILTPGKTFRVVKGEVMAVTEVIAKNPAWIIKESNFNNVPLWQVIDELEIQYGITILANAVDTSQLYTGSFTHNDRSIALQSVTIPLKLSYKIKGNTVEFYNYESH</sequence>
<dbReference type="GO" id="GO:0016989">
    <property type="term" value="F:sigma factor antagonist activity"/>
    <property type="evidence" value="ECO:0007669"/>
    <property type="project" value="TreeGrafter"/>
</dbReference>
<dbReference type="Gene3D" id="2.60.120.1440">
    <property type="match status" value="1"/>
</dbReference>